<dbReference type="GO" id="GO:0031179">
    <property type="term" value="P:peptide modification"/>
    <property type="evidence" value="ECO:0007669"/>
    <property type="project" value="InterPro"/>
</dbReference>
<accession>A0A238X5N7</accession>
<dbReference type="PIRSF" id="PIRSF037228">
    <property type="entry name" value="Lant_mod_RumM"/>
    <property type="match status" value="1"/>
</dbReference>
<protein>
    <submittedName>
        <fullName evidence="3">Type 2 lantibiotic biosynthesis protein LanM</fullName>
    </submittedName>
</protein>
<dbReference type="Proteomes" id="UP000198415">
    <property type="component" value="Unassembled WGS sequence"/>
</dbReference>
<keyword evidence="4" id="KW-1185">Reference proteome</keyword>
<dbReference type="PRINTS" id="PR01950">
    <property type="entry name" value="LANCSUPER"/>
</dbReference>
<feature type="region of interest" description="Disordered" evidence="1">
    <location>
        <begin position="468"/>
        <end position="488"/>
    </location>
</feature>
<evidence type="ECO:0000313" key="3">
    <source>
        <dbReference type="EMBL" id="SNR53908.1"/>
    </source>
</evidence>
<dbReference type="CDD" id="cd04792">
    <property type="entry name" value="LanM-like"/>
    <property type="match status" value="1"/>
</dbReference>
<dbReference type="OrthoDB" id="9148343at2"/>
<dbReference type="Pfam" id="PF13575">
    <property type="entry name" value="DUF4135"/>
    <property type="match status" value="1"/>
</dbReference>
<dbReference type="Pfam" id="PF05147">
    <property type="entry name" value="LANC_like"/>
    <property type="match status" value="1"/>
</dbReference>
<dbReference type="AlphaFoldDB" id="A0A238X5N7"/>
<sequence>MANIWDDAHWWLATTLAERLSEPPSRTDPRRRERGMAKVRALQERRLPHGAVASLDALCAAEQSSVEELTAALGETSAELKSRFPARPEWLTIIRAAWTAHEAAPVDADARCLCGGRPTRGHDPVRSLLGWVAPLVRWAREELADRLRDSPVDLEYRHPLLSADDDTLLSMVQQPALLELETARSAGRLCGAAPEDRFACFATALANPCTGARLLMGYPVLARELVEHVRRWIEVRHELAVRTVADLDLIRTLTGTTAKGLDAVVAVGFGAGDPHRGGRSVTILTFEDGVRVVYKPRGAAPERCFAGLVQYVNEAGLTHALRPVGVVDRQTHSWAVHVSVRPCADAEELRRFWWRQGAFLALFYVLRAYDMHMHNVIADGEFPSFFDLEVLFHAPADFEDDGAQIARKLRESVLTTLLLPQQRIAQDDEGTHQLDVSGMTGGSCPTDRETRRTVQILDAGTDRMRTVRQRMRPSRADNLPTRDGGRVDPADIEQVVGGFVDCYRILMTTKDALVSDGGPLSAFRTTEVRTVLRNTSEYTELLTASWQPSLLRDGADRDFMTSQLGDRGELRQEAFLRSEVRQLRQGDVPVFQVGVAGTALTDETGELVADFFSTSGWAAATARVAALTQEDLDAQVWCIRAAFATVMVGQDPPPLRLSSTGAGVYRPERCLDAARTIADRLLATRHDDGSGPEWATLNPLGSEHWSIGATDLSLSSGVTGIALFLAEIGAVLDEPRYRVVVEDLLGGVLDPDQEPDPEDLLGCTTGIFGDLGGLGYLLARLRVLWGPGVERRAAPWLAAAVDRGLADAVGGDVLGGAAGAALTLVTLHRTGAVEASREMLVRAGRQLLGHVPEHNRHAGFGRGDDGIAYALARVGAELDDPALIAAAVRILTLLPSPVDASAGDVSWCRGLSGTLIAATGILKLPLARAWREQLTVVQQRTTSALRSSVTGPDPVVRDDSLCHGATGLAEALMLTVDVPGGGEAMWDRSRALLAAAAERVRSDGPVCAAPTGLWVPGLRHGAAGVGHALLRAYAGDRVPQVLCPAGITSDHAL</sequence>
<evidence type="ECO:0000313" key="4">
    <source>
        <dbReference type="Proteomes" id="UP000198415"/>
    </source>
</evidence>
<dbReference type="InterPro" id="IPR007822">
    <property type="entry name" value="LANC-like"/>
</dbReference>
<reference evidence="3 4" key="1">
    <citation type="submission" date="2017-06" db="EMBL/GenBank/DDBJ databases">
        <authorList>
            <person name="Kim H.J."/>
            <person name="Triplett B.A."/>
        </authorList>
    </citation>
    <scope>NUCLEOTIDE SEQUENCE [LARGE SCALE GENOMIC DNA]</scope>
    <source>
        <strain evidence="3 4">DSM 43151</strain>
    </source>
</reference>
<organism evidence="3 4">
    <name type="scientific">Actinoplanes regularis</name>
    <dbReference type="NCBI Taxonomy" id="52697"/>
    <lineage>
        <taxon>Bacteria</taxon>
        <taxon>Bacillati</taxon>
        <taxon>Actinomycetota</taxon>
        <taxon>Actinomycetes</taxon>
        <taxon>Micromonosporales</taxon>
        <taxon>Micromonosporaceae</taxon>
        <taxon>Actinoplanes</taxon>
    </lineage>
</organism>
<dbReference type="Gene3D" id="1.50.10.20">
    <property type="match status" value="1"/>
</dbReference>
<proteinExistence type="predicted"/>
<dbReference type="SMART" id="SM01260">
    <property type="entry name" value="LANC_like"/>
    <property type="match status" value="1"/>
</dbReference>
<name>A0A238X5N7_9ACTN</name>
<dbReference type="NCBIfam" id="TIGR03897">
    <property type="entry name" value="lanti_2_LanM"/>
    <property type="match status" value="1"/>
</dbReference>
<dbReference type="InterPro" id="IPR017146">
    <property type="entry name" value="Lanti_2_LanM"/>
</dbReference>
<dbReference type="SUPFAM" id="SSF158745">
    <property type="entry name" value="LanC-like"/>
    <property type="match status" value="1"/>
</dbReference>
<gene>
    <name evidence="3" type="ORF">SAMN06264365_10369</name>
</gene>
<dbReference type="EMBL" id="FZNR01000003">
    <property type="protein sequence ID" value="SNR53908.1"/>
    <property type="molecule type" value="Genomic_DNA"/>
</dbReference>
<dbReference type="InterPro" id="IPR025410">
    <property type="entry name" value="Lant_dehyd"/>
</dbReference>
<feature type="domain" description="Lantibiotic biosynthesis protein dehydration" evidence="2">
    <location>
        <begin position="218"/>
        <end position="593"/>
    </location>
</feature>
<evidence type="ECO:0000259" key="2">
    <source>
        <dbReference type="Pfam" id="PF13575"/>
    </source>
</evidence>
<evidence type="ECO:0000256" key="1">
    <source>
        <dbReference type="SAM" id="MobiDB-lite"/>
    </source>
</evidence>